<dbReference type="GO" id="GO:0005829">
    <property type="term" value="C:cytosol"/>
    <property type="evidence" value="ECO:0007669"/>
    <property type="project" value="TreeGrafter"/>
</dbReference>
<feature type="binding site" evidence="3">
    <location>
        <position position="156"/>
    </location>
    <ligand>
        <name>a divalent metal cation</name>
        <dbReference type="ChEBI" id="CHEBI:60240"/>
        <label>2</label>
    </ligand>
</feature>
<dbReference type="CDD" id="cd01310">
    <property type="entry name" value="TatD_DNAse"/>
    <property type="match status" value="1"/>
</dbReference>
<feature type="binding site" evidence="3">
    <location>
        <position position="180"/>
    </location>
    <ligand>
        <name>a divalent metal cation</name>
        <dbReference type="ChEBI" id="CHEBI:60240"/>
        <label>2</label>
    </ligand>
</feature>
<dbReference type="SUPFAM" id="SSF51556">
    <property type="entry name" value="Metallo-dependent hydrolases"/>
    <property type="match status" value="1"/>
</dbReference>
<keyword evidence="2 4" id="KW-0378">Hydrolase</keyword>
<proteinExistence type="predicted"/>
<dbReference type="PROSITE" id="PS01091">
    <property type="entry name" value="TATD_3"/>
    <property type="match status" value="1"/>
</dbReference>
<dbReference type="PANTHER" id="PTHR46124:SF2">
    <property type="entry name" value="D-AMINOACYL-TRNA DEACYLASE"/>
    <property type="match status" value="1"/>
</dbReference>
<evidence type="ECO:0000256" key="3">
    <source>
        <dbReference type="PIRSR" id="PIRSR005902-1"/>
    </source>
</evidence>
<dbReference type="EC" id="3.1.21.-" evidence="4"/>
<feature type="binding site" evidence="3">
    <location>
        <position position="230"/>
    </location>
    <ligand>
        <name>a divalent metal cation</name>
        <dbReference type="ChEBI" id="CHEBI:60240"/>
        <label>1</label>
    </ligand>
</feature>
<dbReference type="RefSeq" id="WP_061788231.1">
    <property type="nucleotide sequence ID" value="NZ_CAJZDL010000034.1"/>
</dbReference>
<dbReference type="Gene3D" id="3.20.20.140">
    <property type="entry name" value="Metal-dependent hydrolases"/>
    <property type="match status" value="1"/>
</dbReference>
<dbReference type="InterPro" id="IPR018228">
    <property type="entry name" value="DNase_TatD-rel_CS"/>
</dbReference>
<protein>
    <submittedName>
        <fullName evidence="4">Uncharacterized deoxyribonuclease YcfH</fullName>
        <ecNumber evidence="4">3.1.21.-</ecNumber>
    </submittedName>
</protein>
<organism evidence="4 5">
    <name type="scientific">Arachnia propionica</name>
    <dbReference type="NCBI Taxonomy" id="1750"/>
    <lineage>
        <taxon>Bacteria</taxon>
        <taxon>Bacillati</taxon>
        <taxon>Actinomycetota</taxon>
        <taxon>Actinomycetes</taxon>
        <taxon>Propionibacteriales</taxon>
        <taxon>Propionibacteriaceae</taxon>
        <taxon>Arachnia</taxon>
    </lineage>
</organism>
<dbReference type="Proteomes" id="UP000273044">
    <property type="component" value="Chromosome"/>
</dbReference>
<dbReference type="GeneID" id="64406031"/>
<gene>
    <name evidence="4" type="primary">ycfH</name>
    <name evidence="4" type="ORF">NCTC12967_00535</name>
</gene>
<dbReference type="EMBL" id="LR134406">
    <property type="protein sequence ID" value="VEH69270.1"/>
    <property type="molecule type" value="Genomic_DNA"/>
</dbReference>
<dbReference type="PANTHER" id="PTHR46124">
    <property type="entry name" value="D-AMINOACYL-TRNA DEACYLASE"/>
    <property type="match status" value="1"/>
</dbReference>
<dbReference type="AlphaFoldDB" id="A0A3S4VHN9"/>
<feature type="binding site" evidence="3">
    <location>
        <position position="24"/>
    </location>
    <ligand>
        <name>a divalent metal cation</name>
        <dbReference type="ChEBI" id="CHEBI:60240"/>
        <label>1</label>
    </ligand>
</feature>
<name>A0A3S4VHN9_9ACTN</name>
<sequence length="287" mass="30652">MTLPQHLPAAPDMLPAHVIDNHTHLGSTTEYSGLGVADSLTAAGMVGVSGVVDVGCDLPSSRAAAQLAATDPRVRAAVAIHPNDAARLFQRDGLAALDAELAELPALAALPGVVAVGETGLDYYRTRDAEAQRVQAHSFRFHIALARENNLTLVIHDRDAHADVLKVLDSVESPERVVMHCFSGDADFARECVDRGYWLSYPGVVTFGSAGSLREAAKVTPLERILVETDAPYLTPKPQRGKPNAPYLLPHTVTFLADLLGIDLADFCRRVTANTEAAYATRWGGDA</sequence>
<dbReference type="FunFam" id="3.20.20.140:FF:000005">
    <property type="entry name" value="TatD family hydrolase"/>
    <property type="match status" value="1"/>
</dbReference>
<keyword evidence="1 3" id="KW-0479">Metal-binding</keyword>
<dbReference type="GO" id="GO:0016788">
    <property type="term" value="F:hydrolase activity, acting on ester bonds"/>
    <property type="evidence" value="ECO:0007669"/>
    <property type="project" value="InterPro"/>
</dbReference>
<evidence type="ECO:0000256" key="2">
    <source>
        <dbReference type="ARBA" id="ARBA00022801"/>
    </source>
</evidence>
<feature type="binding site" evidence="3">
    <location>
        <position position="22"/>
    </location>
    <ligand>
        <name>a divalent metal cation</name>
        <dbReference type="ChEBI" id="CHEBI:60240"/>
        <label>1</label>
    </ligand>
</feature>
<dbReference type="GO" id="GO:0046872">
    <property type="term" value="F:metal ion binding"/>
    <property type="evidence" value="ECO:0007669"/>
    <property type="project" value="UniProtKB-KW"/>
</dbReference>
<dbReference type="NCBIfam" id="TIGR00010">
    <property type="entry name" value="YchF/TatD family DNA exonuclease"/>
    <property type="match status" value="1"/>
</dbReference>
<feature type="binding site" evidence="3">
    <location>
        <position position="118"/>
    </location>
    <ligand>
        <name>a divalent metal cation</name>
        <dbReference type="ChEBI" id="CHEBI:60240"/>
        <label>1</label>
    </ligand>
</feature>
<evidence type="ECO:0000313" key="4">
    <source>
        <dbReference type="EMBL" id="VEH69270.1"/>
    </source>
</evidence>
<accession>A0A3S4VHN9</accession>
<evidence type="ECO:0000256" key="1">
    <source>
        <dbReference type="ARBA" id="ARBA00022723"/>
    </source>
</evidence>
<dbReference type="InterPro" id="IPR001130">
    <property type="entry name" value="TatD-like"/>
</dbReference>
<dbReference type="Pfam" id="PF01026">
    <property type="entry name" value="TatD_DNase"/>
    <property type="match status" value="1"/>
</dbReference>
<dbReference type="GO" id="GO:0004536">
    <property type="term" value="F:DNA nuclease activity"/>
    <property type="evidence" value="ECO:0007669"/>
    <property type="project" value="InterPro"/>
</dbReference>
<dbReference type="PIRSF" id="PIRSF005902">
    <property type="entry name" value="DNase_TatD"/>
    <property type="match status" value="1"/>
</dbReference>
<dbReference type="InterPro" id="IPR015991">
    <property type="entry name" value="TatD/YcfH-like"/>
</dbReference>
<dbReference type="InterPro" id="IPR032466">
    <property type="entry name" value="Metal_Hydrolase"/>
</dbReference>
<keyword evidence="5" id="KW-1185">Reference proteome</keyword>
<evidence type="ECO:0000313" key="5">
    <source>
        <dbReference type="Proteomes" id="UP000273044"/>
    </source>
</evidence>
<reference evidence="4 5" key="1">
    <citation type="submission" date="2018-12" db="EMBL/GenBank/DDBJ databases">
        <authorList>
            <consortium name="Pathogen Informatics"/>
        </authorList>
    </citation>
    <scope>NUCLEOTIDE SEQUENCE [LARGE SCALE GENOMIC DNA]</scope>
    <source>
        <strain evidence="4 5">NCTC12967</strain>
    </source>
</reference>